<proteinExistence type="predicted"/>
<evidence type="ECO:0000313" key="3">
    <source>
        <dbReference type="Proteomes" id="UP001189429"/>
    </source>
</evidence>
<comment type="caution">
    <text evidence="2">The sequence shown here is derived from an EMBL/GenBank/DDBJ whole genome shotgun (WGS) entry which is preliminary data.</text>
</comment>
<dbReference type="EMBL" id="CAUYUJ010022348">
    <property type="protein sequence ID" value="CAK0910214.1"/>
    <property type="molecule type" value="Genomic_DNA"/>
</dbReference>
<organism evidence="2 3">
    <name type="scientific">Prorocentrum cordatum</name>
    <dbReference type="NCBI Taxonomy" id="2364126"/>
    <lineage>
        <taxon>Eukaryota</taxon>
        <taxon>Sar</taxon>
        <taxon>Alveolata</taxon>
        <taxon>Dinophyceae</taxon>
        <taxon>Prorocentrales</taxon>
        <taxon>Prorocentraceae</taxon>
        <taxon>Prorocentrum</taxon>
    </lineage>
</organism>
<name>A0ABN9YFA1_9DINO</name>
<feature type="compositionally biased region" description="Low complexity" evidence="1">
    <location>
        <begin position="401"/>
        <end position="414"/>
    </location>
</feature>
<protein>
    <submittedName>
        <fullName evidence="2">Uncharacterized protein</fullName>
    </submittedName>
</protein>
<evidence type="ECO:0000313" key="2">
    <source>
        <dbReference type="EMBL" id="CAK0910214.1"/>
    </source>
</evidence>
<sequence>MRPALDAFERGMAGAAAEWHAAASEVDRVLLSEWEARQCEEMFHLCERVYSPAEAALRDTVATGYVSSDVVRAIRAVACQRSDWRGHPVACDRSASVLIACLSTALRATRCHARVVLAPQVQEPPAALGRAGLQRALAACSGAEPEPEPGLSRRLAAAANEAAELALICREAKAADGSSSPMSTPSGVLGSFAAAFEEAAAALCDGLARQFAGTHRHALRAASAAAWPACGHGARAAAPPQTPRGQERSALEGPCAAATRFLEETLDGGPALAARLACEALLRLLVRRWARRFCRGARRPAGVAAVLAQVAADEGALDRLAATWGVAARRASGGSDPVRPLREVCGILAAPQPDAEARAGAGRMEELLGVQQATNLAAAAAAVCSAAACPAGHRRGRRRAASAGAATGSPGRAAELPDAV</sequence>
<dbReference type="Proteomes" id="UP001189429">
    <property type="component" value="Unassembled WGS sequence"/>
</dbReference>
<reference evidence="2" key="1">
    <citation type="submission" date="2023-10" db="EMBL/GenBank/DDBJ databases">
        <authorList>
            <person name="Chen Y."/>
            <person name="Shah S."/>
            <person name="Dougan E. K."/>
            <person name="Thang M."/>
            <person name="Chan C."/>
        </authorList>
    </citation>
    <scope>NUCLEOTIDE SEQUENCE [LARGE SCALE GENOMIC DNA]</scope>
</reference>
<accession>A0ABN9YFA1</accession>
<evidence type="ECO:0000256" key="1">
    <source>
        <dbReference type="SAM" id="MobiDB-lite"/>
    </source>
</evidence>
<feature type="region of interest" description="Disordered" evidence="1">
    <location>
        <begin position="400"/>
        <end position="420"/>
    </location>
</feature>
<keyword evidence="3" id="KW-1185">Reference proteome</keyword>
<gene>
    <name evidence="2" type="ORF">PCOR1329_LOCUS84449</name>
</gene>